<accession>S7WVK7</accession>
<keyword evidence="2" id="KW-1185">Reference proteome</keyword>
<organism evidence="1 2">
    <name type="scientific">Winogradskyella psychrotolerans RS-3</name>
    <dbReference type="NCBI Taxonomy" id="641526"/>
    <lineage>
        <taxon>Bacteria</taxon>
        <taxon>Pseudomonadati</taxon>
        <taxon>Bacteroidota</taxon>
        <taxon>Flavobacteriia</taxon>
        <taxon>Flavobacteriales</taxon>
        <taxon>Flavobacteriaceae</taxon>
        <taxon>Winogradskyella</taxon>
    </lineage>
</organism>
<reference evidence="1 2" key="1">
    <citation type="journal article" date="2013" name="Genome Announc.">
        <title>Draft Genome Sequence of Winogradskyella psychrotolerans RS-3T, Isolated from the Marine Transect of Kongsfjorden, Ny-Alesund, Svalbard, Arctic Ocean.</title>
        <authorList>
            <person name="Kumar Pinnaka A."/>
            <person name="Ara S."/>
            <person name="Singh A."/>
            <person name="Shivaji S."/>
        </authorList>
    </citation>
    <scope>NUCLEOTIDE SEQUENCE [LARGE SCALE GENOMIC DNA]</scope>
    <source>
        <strain evidence="1 2">RS-3</strain>
    </source>
</reference>
<sequence length="73" mass="8383">MNKLKQANLYRSELIPISGKLVERYNKCLKTLGFSETKLTSFFIDGMGWSPDIAEERKTCITLIMVMQIHMGL</sequence>
<comment type="caution">
    <text evidence="1">The sequence shown here is derived from an EMBL/GenBank/DDBJ whole genome shotgun (WGS) entry which is preliminary data.</text>
</comment>
<dbReference type="Proteomes" id="UP000014962">
    <property type="component" value="Unassembled WGS sequence"/>
</dbReference>
<name>S7WVK7_9FLAO</name>
<dbReference type="Pfam" id="PF20343">
    <property type="entry name" value="DUF6638"/>
    <property type="match status" value="1"/>
</dbReference>
<protein>
    <submittedName>
        <fullName evidence="1">Uncharacterized protein</fullName>
    </submittedName>
</protein>
<dbReference type="EMBL" id="ATMR01000176">
    <property type="protein sequence ID" value="EPR70769.1"/>
    <property type="molecule type" value="Genomic_DNA"/>
</dbReference>
<gene>
    <name evidence="1" type="ORF">ADIWIN_3416</name>
</gene>
<dbReference type="AlphaFoldDB" id="S7WVK7"/>
<dbReference type="InterPro" id="IPR046578">
    <property type="entry name" value="DUF6638"/>
</dbReference>
<evidence type="ECO:0000313" key="2">
    <source>
        <dbReference type="Proteomes" id="UP000014962"/>
    </source>
</evidence>
<proteinExistence type="predicted"/>
<dbReference type="STRING" id="641526.ADIWIN_3416"/>
<evidence type="ECO:0000313" key="1">
    <source>
        <dbReference type="EMBL" id="EPR70769.1"/>
    </source>
</evidence>
<dbReference type="RefSeq" id="WP_020894600.1">
    <property type="nucleotide sequence ID" value="NZ_ATMR01000176.1"/>
</dbReference>